<proteinExistence type="predicted"/>
<accession>A0A1Y2IGD5</accession>
<sequence>MHRTSGTGESASIRRMSNSTARIRRRLARLFAAVGCIWNTTTMWPVPLTLSNLPLEIPALGEEGGVRRLHHKLSPTCKTTPSTPEPEPP</sequence>
<keyword evidence="2" id="KW-1185">Reference proteome</keyword>
<evidence type="ECO:0000313" key="2">
    <source>
        <dbReference type="Proteomes" id="UP000193067"/>
    </source>
</evidence>
<protein>
    <submittedName>
        <fullName evidence="1">Uncharacterized protein</fullName>
    </submittedName>
</protein>
<name>A0A1Y2IGD5_TRAC3</name>
<dbReference type="AlphaFoldDB" id="A0A1Y2IGD5"/>
<evidence type="ECO:0000313" key="1">
    <source>
        <dbReference type="EMBL" id="OSD00209.1"/>
    </source>
</evidence>
<organism evidence="1 2">
    <name type="scientific">Trametes coccinea (strain BRFM310)</name>
    <name type="common">Pycnoporus coccineus</name>
    <dbReference type="NCBI Taxonomy" id="1353009"/>
    <lineage>
        <taxon>Eukaryota</taxon>
        <taxon>Fungi</taxon>
        <taxon>Dikarya</taxon>
        <taxon>Basidiomycota</taxon>
        <taxon>Agaricomycotina</taxon>
        <taxon>Agaricomycetes</taxon>
        <taxon>Polyporales</taxon>
        <taxon>Polyporaceae</taxon>
        <taxon>Trametes</taxon>
    </lineage>
</organism>
<dbReference type="Proteomes" id="UP000193067">
    <property type="component" value="Unassembled WGS sequence"/>
</dbReference>
<reference evidence="1 2" key="1">
    <citation type="journal article" date="2015" name="Biotechnol. Biofuels">
        <title>Enhanced degradation of softwood versus hardwood by the white-rot fungus Pycnoporus coccineus.</title>
        <authorList>
            <person name="Couturier M."/>
            <person name="Navarro D."/>
            <person name="Chevret D."/>
            <person name="Henrissat B."/>
            <person name="Piumi F."/>
            <person name="Ruiz-Duenas F.J."/>
            <person name="Martinez A.T."/>
            <person name="Grigoriev I.V."/>
            <person name="Riley R."/>
            <person name="Lipzen A."/>
            <person name="Berrin J.G."/>
            <person name="Master E.R."/>
            <person name="Rosso M.N."/>
        </authorList>
    </citation>
    <scope>NUCLEOTIDE SEQUENCE [LARGE SCALE GENOMIC DNA]</scope>
    <source>
        <strain evidence="1 2">BRFM310</strain>
    </source>
</reference>
<dbReference type="EMBL" id="KZ084120">
    <property type="protein sequence ID" value="OSD00209.1"/>
    <property type="molecule type" value="Genomic_DNA"/>
</dbReference>
<gene>
    <name evidence="1" type="ORF">PYCCODRAFT_708045</name>
</gene>